<evidence type="ECO:0000313" key="2">
    <source>
        <dbReference type="Proteomes" id="UP001500305"/>
    </source>
</evidence>
<reference evidence="1 2" key="1">
    <citation type="journal article" date="2019" name="Int. J. Syst. Evol. Microbiol.">
        <title>The Global Catalogue of Microorganisms (GCM) 10K type strain sequencing project: providing services to taxonomists for standard genome sequencing and annotation.</title>
        <authorList>
            <consortium name="The Broad Institute Genomics Platform"/>
            <consortium name="The Broad Institute Genome Sequencing Center for Infectious Disease"/>
            <person name="Wu L."/>
            <person name="Ma J."/>
        </authorList>
    </citation>
    <scope>NUCLEOTIDE SEQUENCE [LARGE SCALE GENOMIC DNA]</scope>
    <source>
        <strain evidence="1 2">JCM 7356</strain>
    </source>
</reference>
<protein>
    <submittedName>
        <fullName evidence="1">Uncharacterized protein</fullName>
    </submittedName>
</protein>
<name>A0ABN3EDB9_9ACTN</name>
<keyword evidence="2" id="KW-1185">Reference proteome</keyword>
<gene>
    <name evidence="1" type="ORF">GCM10010430_43750</name>
</gene>
<accession>A0ABN3EDB9</accession>
<proteinExistence type="predicted"/>
<organism evidence="1 2">
    <name type="scientific">Kitasatospora cystarginea</name>
    <dbReference type="NCBI Taxonomy" id="58350"/>
    <lineage>
        <taxon>Bacteria</taxon>
        <taxon>Bacillati</taxon>
        <taxon>Actinomycetota</taxon>
        <taxon>Actinomycetes</taxon>
        <taxon>Kitasatosporales</taxon>
        <taxon>Streptomycetaceae</taxon>
        <taxon>Kitasatospora</taxon>
    </lineage>
</organism>
<comment type="caution">
    <text evidence="1">The sequence shown here is derived from an EMBL/GenBank/DDBJ whole genome shotgun (WGS) entry which is preliminary data.</text>
</comment>
<dbReference type="Proteomes" id="UP001500305">
    <property type="component" value="Unassembled WGS sequence"/>
</dbReference>
<evidence type="ECO:0000313" key="1">
    <source>
        <dbReference type="EMBL" id="GAA2255199.1"/>
    </source>
</evidence>
<dbReference type="RefSeq" id="WP_344638155.1">
    <property type="nucleotide sequence ID" value="NZ_BAAATR010000020.1"/>
</dbReference>
<sequence length="44" mass="5272">MPFRQELTHSRQQGGQLLFEAERMVWRRAPMSVIVREPVSMRET</sequence>
<dbReference type="EMBL" id="BAAATR010000020">
    <property type="protein sequence ID" value="GAA2255199.1"/>
    <property type="molecule type" value="Genomic_DNA"/>
</dbReference>